<dbReference type="AlphaFoldDB" id="A0A3A1P0Q4"/>
<dbReference type="Proteomes" id="UP000265366">
    <property type="component" value="Unassembled WGS sequence"/>
</dbReference>
<dbReference type="Pfam" id="PF00535">
    <property type="entry name" value="Glycos_transf_2"/>
    <property type="match status" value="1"/>
</dbReference>
<dbReference type="OrthoDB" id="6653642at2"/>
<proteinExistence type="predicted"/>
<dbReference type="PANTHER" id="PTHR43685">
    <property type="entry name" value="GLYCOSYLTRANSFERASE"/>
    <property type="match status" value="1"/>
</dbReference>
<dbReference type="CDD" id="cd00761">
    <property type="entry name" value="Glyco_tranf_GTA_type"/>
    <property type="match status" value="1"/>
</dbReference>
<dbReference type="Gene3D" id="3.90.550.10">
    <property type="entry name" value="Spore Coat Polysaccharide Biosynthesis Protein SpsA, Chain A"/>
    <property type="match status" value="1"/>
</dbReference>
<reference evidence="3 4" key="1">
    <citation type="submission" date="2018-08" db="EMBL/GenBank/DDBJ databases">
        <title>Erythrobacter zhengii sp.nov., a bacterium isolated from deep-sea sediment.</title>
        <authorList>
            <person name="Fang C."/>
            <person name="Wu Y.-H."/>
            <person name="Sun C."/>
            <person name="Wang H."/>
            <person name="Cheng H."/>
            <person name="Meng F.-X."/>
            <person name="Wang C.-S."/>
            <person name="Xu X.-W."/>
        </authorList>
    </citation>
    <scope>NUCLEOTIDE SEQUENCE [LARGE SCALE GENOMIC DNA]</scope>
    <source>
        <strain evidence="3 4">CCTCC AB 2015396</strain>
    </source>
</reference>
<comment type="caution">
    <text evidence="3">The sequence shown here is derived from an EMBL/GenBank/DDBJ whole genome shotgun (WGS) entry which is preliminary data.</text>
</comment>
<feature type="domain" description="Glycosyltransferase 2-like" evidence="2">
    <location>
        <begin position="10"/>
        <end position="113"/>
    </location>
</feature>
<dbReference type="PANTHER" id="PTHR43685:SF3">
    <property type="entry name" value="SLR2126 PROTEIN"/>
    <property type="match status" value="1"/>
</dbReference>
<dbReference type="InterPro" id="IPR050834">
    <property type="entry name" value="Glycosyltransf_2"/>
</dbReference>
<organism evidence="3 4">
    <name type="scientific">Aurantiacibacter xanthus</name>
    <dbReference type="NCBI Taxonomy" id="1784712"/>
    <lineage>
        <taxon>Bacteria</taxon>
        <taxon>Pseudomonadati</taxon>
        <taxon>Pseudomonadota</taxon>
        <taxon>Alphaproteobacteria</taxon>
        <taxon>Sphingomonadales</taxon>
        <taxon>Erythrobacteraceae</taxon>
        <taxon>Aurantiacibacter</taxon>
    </lineage>
</organism>
<evidence type="ECO:0000259" key="2">
    <source>
        <dbReference type="Pfam" id="PF00535"/>
    </source>
</evidence>
<accession>A0A3A1P0Q4</accession>
<gene>
    <name evidence="3" type="ORF">D2V17_15635</name>
</gene>
<evidence type="ECO:0000256" key="1">
    <source>
        <dbReference type="SAM" id="MobiDB-lite"/>
    </source>
</evidence>
<keyword evidence="3" id="KW-0808">Transferase</keyword>
<dbReference type="RefSeq" id="WP_119593758.1">
    <property type="nucleotide sequence ID" value="NZ_QXFM01000119.1"/>
</dbReference>
<dbReference type="EMBL" id="QXFM01000119">
    <property type="protein sequence ID" value="RIV82341.1"/>
    <property type="molecule type" value="Genomic_DNA"/>
</dbReference>
<dbReference type="InterPro" id="IPR029044">
    <property type="entry name" value="Nucleotide-diphossugar_trans"/>
</dbReference>
<sequence>MDRNSTPQASVVIATFNRADTVVRTLTALARQSVAAGTFEVVLVSDGCVDDTVARASAMELPYPLTIVEQENGGPALARNTGARSARAELLIFLDDDINAAPDFVASHLARHRNAVRHPLVVIGYLPTRLATQSGLYASALRGWWETIFDRMAEPGHRFTYRDLLSGNFSLPAALFRQLGGFETELRCHEDYELGYRLIEAGACFSFSREASGVHEERTDFARSLRRQYDEGVANVWLARRYPPLTRTLRLGNFHWSRISRLAQRLAFTSPRLAALLAGGTHVLLGIADRLRLRRVWRRLSDLLLMHNYWRGVVAGADGREELLRLIAASEQSYNDDHAPLVIDLQDGVEAAEQVLDARRPHGIVLKWGRNIIGTVPADPGREQLHAGYLRPLLCRDFADEYLRAAGLQAVQDGGHGRSALAPSETAPSTGAVAPSDRHVPAR</sequence>
<evidence type="ECO:0000313" key="4">
    <source>
        <dbReference type="Proteomes" id="UP000265366"/>
    </source>
</evidence>
<dbReference type="InterPro" id="IPR001173">
    <property type="entry name" value="Glyco_trans_2-like"/>
</dbReference>
<name>A0A3A1P0Q4_9SPHN</name>
<keyword evidence="4" id="KW-1185">Reference proteome</keyword>
<dbReference type="SUPFAM" id="SSF53448">
    <property type="entry name" value="Nucleotide-diphospho-sugar transferases"/>
    <property type="match status" value="1"/>
</dbReference>
<dbReference type="GO" id="GO:0016740">
    <property type="term" value="F:transferase activity"/>
    <property type="evidence" value="ECO:0007669"/>
    <property type="project" value="UniProtKB-KW"/>
</dbReference>
<evidence type="ECO:0000313" key="3">
    <source>
        <dbReference type="EMBL" id="RIV82341.1"/>
    </source>
</evidence>
<protein>
    <submittedName>
        <fullName evidence="3">Glycosyltransferase family 2 protein</fullName>
    </submittedName>
</protein>
<feature type="region of interest" description="Disordered" evidence="1">
    <location>
        <begin position="414"/>
        <end position="443"/>
    </location>
</feature>